<name>A0ABR1U9D0_9PEZI</name>
<reference evidence="2 3" key="1">
    <citation type="submission" date="2023-01" db="EMBL/GenBank/DDBJ databases">
        <title>Analysis of 21 Apiospora genomes using comparative genomics revels a genus with tremendous synthesis potential of carbohydrate active enzymes and secondary metabolites.</title>
        <authorList>
            <person name="Sorensen T."/>
        </authorList>
    </citation>
    <scope>NUCLEOTIDE SEQUENCE [LARGE SCALE GENOMIC DNA]</scope>
    <source>
        <strain evidence="2 3">CBS 33761</strain>
    </source>
</reference>
<evidence type="ECO:0000313" key="2">
    <source>
        <dbReference type="EMBL" id="KAK8055312.1"/>
    </source>
</evidence>
<comment type="caution">
    <text evidence="2">The sequence shown here is derived from an EMBL/GenBank/DDBJ whole genome shotgun (WGS) entry which is preliminary data.</text>
</comment>
<feature type="compositionally biased region" description="Low complexity" evidence="1">
    <location>
        <begin position="30"/>
        <end position="42"/>
    </location>
</feature>
<feature type="region of interest" description="Disordered" evidence="1">
    <location>
        <begin position="1"/>
        <end position="50"/>
    </location>
</feature>
<gene>
    <name evidence="2" type="ORF">PG993_000539</name>
</gene>
<accession>A0ABR1U9D0</accession>
<keyword evidence="3" id="KW-1185">Reference proteome</keyword>
<evidence type="ECO:0000313" key="3">
    <source>
        <dbReference type="Proteomes" id="UP001444661"/>
    </source>
</evidence>
<feature type="region of interest" description="Disordered" evidence="1">
    <location>
        <begin position="174"/>
        <end position="203"/>
    </location>
</feature>
<proteinExistence type="predicted"/>
<sequence>MRSRSPASLRRLRGLKGKAVAHYEPMLPKNNGYNNQTNNNDNSKPQGKRKRQEIYRLPAVPAKAGTCDHCGTLAGPSEPLMTPLAEMTSHSEIASSSDMTSLYSMTPLSERSVWYLEEVDMDELNNAVWVLYEELKLKDTVPPGHRQAQVREAAAADPEVARVLAGGALLPREARVRKQGERARAPARPRDPGVREKDVSEEL</sequence>
<dbReference type="Proteomes" id="UP001444661">
    <property type="component" value="Unassembled WGS sequence"/>
</dbReference>
<evidence type="ECO:0000256" key="1">
    <source>
        <dbReference type="SAM" id="MobiDB-lite"/>
    </source>
</evidence>
<dbReference type="EMBL" id="JAQQWK010000001">
    <property type="protein sequence ID" value="KAK8055312.1"/>
    <property type="molecule type" value="Genomic_DNA"/>
</dbReference>
<organism evidence="2 3">
    <name type="scientific">Apiospora rasikravindrae</name>
    <dbReference type="NCBI Taxonomy" id="990691"/>
    <lineage>
        <taxon>Eukaryota</taxon>
        <taxon>Fungi</taxon>
        <taxon>Dikarya</taxon>
        <taxon>Ascomycota</taxon>
        <taxon>Pezizomycotina</taxon>
        <taxon>Sordariomycetes</taxon>
        <taxon>Xylariomycetidae</taxon>
        <taxon>Amphisphaeriales</taxon>
        <taxon>Apiosporaceae</taxon>
        <taxon>Apiospora</taxon>
    </lineage>
</organism>
<protein>
    <submittedName>
        <fullName evidence="2">Uncharacterized protein</fullName>
    </submittedName>
</protein>